<reference evidence="1 2" key="1">
    <citation type="journal article" date="2012" name="FEBS Lett.">
        <title>Anammox organism KSU-1 expresses a NirK-type copper-containing nitrite reductase instead of a NirS-type with cytochrome cd1.</title>
        <authorList>
            <person name="Hira D."/>
            <person name="Toh H."/>
            <person name="Migita C.T."/>
            <person name="Okubo H."/>
            <person name="Nishiyama T."/>
            <person name="Hattori M."/>
            <person name="Furukawa K."/>
            <person name="Fujii T."/>
        </authorList>
    </citation>
    <scope>NUCLEOTIDE SEQUENCE [LARGE SCALE GENOMIC DNA]</scope>
</reference>
<dbReference type="InterPro" id="IPR044543">
    <property type="entry name" value="YHJQ-like"/>
</dbReference>
<proteinExistence type="predicted"/>
<accession>I3INF9</accession>
<dbReference type="AlphaFoldDB" id="I3INF9"/>
<comment type="caution">
    <text evidence="1">The sequence shown here is derived from an EMBL/GenBank/DDBJ whole genome shotgun (WGS) entry which is preliminary data.</text>
</comment>
<dbReference type="eggNOG" id="ENOG5032UJ7">
    <property type="taxonomic scope" value="Bacteria"/>
</dbReference>
<dbReference type="STRING" id="247490.KSU1_C1658"/>
<dbReference type="Proteomes" id="UP000002985">
    <property type="component" value="Unassembled WGS sequence"/>
</dbReference>
<dbReference type="Gene3D" id="1.20.1270.360">
    <property type="match status" value="1"/>
</dbReference>
<evidence type="ECO:0008006" key="3">
    <source>
        <dbReference type="Google" id="ProtNLM"/>
    </source>
</evidence>
<evidence type="ECO:0000313" key="2">
    <source>
        <dbReference type="Proteomes" id="UP000002985"/>
    </source>
</evidence>
<keyword evidence="2" id="KW-1185">Reference proteome</keyword>
<organism evidence="1 2">
    <name type="scientific">Candidatus Jettenia caeni</name>
    <dbReference type="NCBI Taxonomy" id="247490"/>
    <lineage>
        <taxon>Bacteria</taxon>
        <taxon>Pseudomonadati</taxon>
        <taxon>Planctomycetota</taxon>
        <taxon>Candidatus Brocadiia</taxon>
        <taxon>Candidatus Brocadiales</taxon>
        <taxon>Candidatus Brocadiaceae</taxon>
        <taxon>Candidatus Jettenia</taxon>
    </lineage>
</organism>
<dbReference type="InterPro" id="IPR005560">
    <property type="entry name" value="Csp_YhjQ"/>
</dbReference>
<name>I3INF9_9BACT</name>
<sequence length="132" mass="14803">MYLFRRKELIMAITGTKQMSKELEKCINDCLDCYKVCVQTASYCLEKGGKHVEAGHIKLLKDCIDACLGSTGFMLRNSDWSGQACSFCADICMKCATDCDSFDDEQMKKCADVCRRCADSCRKMADMAAQRV</sequence>
<dbReference type="PANTHER" id="PTHR37310:SF1">
    <property type="entry name" value="CYTOPLASMIC PROTEIN"/>
    <property type="match status" value="1"/>
</dbReference>
<dbReference type="Pfam" id="PF03860">
    <property type="entry name" value="Csp"/>
    <property type="match status" value="1"/>
</dbReference>
<dbReference type="PANTHER" id="PTHR37310">
    <property type="entry name" value="CYTOPLASMIC PROTEIN-RELATED"/>
    <property type="match status" value="1"/>
</dbReference>
<dbReference type="EMBL" id="BAFH01000003">
    <property type="protein sequence ID" value="GAB63254.1"/>
    <property type="molecule type" value="Genomic_DNA"/>
</dbReference>
<dbReference type="CDD" id="cd08026">
    <property type="entry name" value="DUF326"/>
    <property type="match status" value="1"/>
</dbReference>
<evidence type="ECO:0000313" key="1">
    <source>
        <dbReference type="EMBL" id="GAB63254.1"/>
    </source>
</evidence>
<gene>
    <name evidence="1" type="ORF">KSU1_C1658</name>
</gene>
<protein>
    <recommendedName>
        <fullName evidence="3">Ferredoxin</fullName>
    </recommendedName>
</protein>